<keyword evidence="5" id="KW-0808">Transferase</keyword>
<dbReference type="Proteomes" id="UP000008312">
    <property type="component" value="Unassembled WGS sequence"/>
</dbReference>
<evidence type="ECO:0000259" key="9">
    <source>
        <dbReference type="Pfam" id="PF04926"/>
    </source>
</evidence>
<dbReference type="InterPro" id="IPR043519">
    <property type="entry name" value="NT_sf"/>
</dbReference>
<keyword evidence="7" id="KW-0067">ATP-binding</keyword>
<accession>D8LVB3</accession>
<evidence type="ECO:0000313" key="11">
    <source>
        <dbReference type="EMBL" id="CBK19752.2"/>
    </source>
</evidence>
<feature type="domain" description="Poly(A) polymerase RNA-binding" evidence="9">
    <location>
        <begin position="248"/>
        <end position="304"/>
    </location>
</feature>
<dbReference type="InterPro" id="IPR011068">
    <property type="entry name" value="NuclTrfase_I-like_C"/>
</dbReference>
<comment type="similarity">
    <text evidence="2">Belongs to the poly(A) polymerase family.</text>
</comment>
<evidence type="ECO:0000256" key="4">
    <source>
        <dbReference type="ARBA" id="ARBA00022664"/>
    </source>
</evidence>
<dbReference type="GO" id="GO:0005524">
    <property type="term" value="F:ATP binding"/>
    <property type="evidence" value="ECO:0007669"/>
    <property type="project" value="UniProtKB-KW"/>
</dbReference>
<dbReference type="RefSeq" id="XP_012893800.1">
    <property type="nucleotide sequence ID" value="XM_013038346.1"/>
</dbReference>
<dbReference type="GO" id="GO:0003723">
    <property type="term" value="F:RNA binding"/>
    <property type="evidence" value="ECO:0007669"/>
    <property type="project" value="InterPro"/>
</dbReference>
<evidence type="ECO:0000256" key="3">
    <source>
        <dbReference type="ARBA" id="ARBA00012388"/>
    </source>
</evidence>
<sequence length="359" mass="41237">MDRSLRLYESKNEIDHREELLKSLQSILRECVKKILTAKNLYSNQEPEELASLYTFGSFRMMVHEPWADIDTMCVGPGSVTREEFFSVVSSALQGEETCATDVNVIDTAYKRGIYKNVTGYLGGVNCALLCCYASLLYPNATASVVLYNCFRIFAEWDWQKPVLVRDVQLNPELGHDKDVWNPKENERCQNDLFPILTPCYPSQNSTYNVMASTRDVMVAEFKRARDVTLSILKGETTWATLFKEFPFFTSYKYYIQIEVSAKTSEVFNNWYGFVESQIRRYTRMIEGNKSIVIHVYPTSFDVVRERGSSYVQPDSPLCKQFYIAFTPLEAAKGKPLDLSLATRQFKNHLQRVGRRGAA</sequence>
<evidence type="ECO:0000256" key="8">
    <source>
        <dbReference type="ARBA" id="ARBA00023242"/>
    </source>
</evidence>
<dbReference type="GO" id="GO:0006397">
    <property type="term" value="P:mRNA processing"/>
    <property type="evidence" value="ECO:0007669"/>
    <property type="project" value="UniProtKB-KW"/>
</dbReference>
<dbReference type="SUPFAM" id="SSF81631">
    <property type="entry name" value="PAP/OAS1 substrate-binding domain"/>
    <property type="match status" value="1"/>
</dbReference>
<dbReference type="OrthoDB" id="412748at2759"/>
<keyword evidence="4" id="KW-0507">mRNA processing</keyword>
<feature type="domain" description="Poly(A) polymerase central" evidence="10">
    <location>
        <begin position="109"/>
        <end position="244"/>
    </location>
</feature>
<name>D8LVB3_BLAHO</name>
<dbReference type="GeneID" id="24917493"/>
<dbReference type="SUPFAM" id="SSF81301">
    <property type="entry name" value="Nucleotidyltransferase"/>
    <property type="match status" value="1"/>
</dbReference>
<evidence type="ECO:0000256" key="6">
    <source>
        <dbReference type="ARBA" id="ARBA00022741"/>
    </source>
</evidence>
<dbReference type="SUPFAM" id="SSF55003">
    <property type="entry name" value="PAP/Archaeal CCA-adding enzyme, C-terminal domain"/>
    <property type="match status" value="1"/>
</dbReference>
<evidence type="ECO:0000313" key="12">
    <source>
        <dbReference type="Proteomes" id="UP000008312"/>
    </source>
</evidence>
<dbReference type="Gene3D" id="1.10.1410.10">
    <property type="match status" value="1"/>
</dbReference>
<protein>
    <recommendedName>
        <fullName evidence="3">polynucleotide adenylyltransferase</fullName>
        <ecNumber evidence="3">2.7.7.19</ecNumber>
    </recommendedName>
</protein>
<evidence type="ECO:0000256" key="5">
    <source>
        <dbReference type="ARBA" id="ARBA00022679"/>
    </source>
</evidence>
<evidence type="ECO:0000259" key="10">
    <source>
        <dbReference type="Pfam" id="PF04928"/>
    </source>
</evidence>
<keyword evidence="12" id="KW-1185">Reference proteome</keyword>
<dbReference type="InParanoid" id="D8LVB3"/>
<dbReference type="PANTHER" id="PTHR10682:SF10">
    <property type="entry name" value="POLYNUCLEOTIDE ADENYLYLTRANSFERASE"/>
    <property type="match status" value="1"/>
</dbReference>
<dbReference type="GO" id="GO:0046872">
    <property type="term" value="F:metal ion binding"/>
    <property type="evidence" value="ECO:0007669"/>
    <property type="project" value="UniProtKB-KW"/>
</dbReference>
<organism evidence="11">
    <name type="scientific">Blastocystis hominis</name>
    <dbReference type="NCBI Taxonomy" id="12968"/>
    <lineage>
        <taxon>Eukaryota</taxon>
        <taxon>Sar</taxon>
        <taxon>Stramenopiles</taxon>
        <taxon>Bigyra</taxon>
        <taxon>Opalozoa</taxon>
        <taxon>Opalinata</taxon>
        <taxon>Blastocystidae</taxon>
        <taxon>Blastocystis</taxon>
    </lineage>
</organism>
<dbReference type="GO" id="GO:0031123">
    <property type="term" value="P:RNA 3'-end processing"/>
    <property type="evidence" value="ECO:0007669"/>
    <property type="project" value="InterPro"/>
</dbReference>
<evidence type="ECO:0000256" key="7">
    <source>
        <dbReference type="ARBA" id="ARBA00022840"/>
    </source>
</evidence>
<evidence type="ECO:0000256" key="2">
    <source>
        <dbReference type="ARBA" id="ARBA00010912"/>
    </source>
</evidence>
<reference evidence="11" key="1">
    <citation type="submission" date="2010-02" db="EMBL/GenBank/DDBJ databases">
        <title>Sequencing and annotation of the Blastocystis hominis genome.</title>
        <authorList>
            <person name="Wincker P."/>
        </authorList>
    </citation>
    <scope>NUCLEOTIDE SEQUENCE</scope>
    <source>
        <strain evidence="11">Singapore isolate B</strain>
    </source>
</reference>
<evidence type="ECO:0000256" key="1">
    <source>
        <dbReference type="ARBA" id="ARBA00004123"/>
    </source>
</evidence>
<proteinExistence type="inferred from homology"/>
<dbReference type="Pfam" id="PF04926">
    <property type="entry name" value="PAP_RNA-bind"/>
    <property type="match status" value="1"/>
</dbReference>
<keyword evidence="8" id="KW-0539">Nucleus</keyword>
<dbReference type="GO" id="GO:1990817">
    <property type="term" value="F:poly(A) RNA polymerase activity"/>
    <property type="evidence" value="ECO:0007669"/>
    <property type="project" value="UniProtKB-EC"/>
</dbReference>
<dbReference type="Pfam" id="PF04928">
    <property type="entry name" value="PAP_central"/>
    <property type="match status" value="1"/>
</dbReference>
<gene>
    <name evidence="11" type="ORF">GSBLH_T00000175001</name>
</gene>
<comment type="subcellular location">
    <subcellularLocation>
        <location evidence="1">Nucleus</location>
    </subcellularLocation>
</comment>
<dbReference type="Gene3D" id="3.30.70.590">
    <property type="entry name" value="Poly(A) polymerase predicted RNA binding domain"/>
    <property type="match status" value="1"/>
</dbReference>
<dbReference type="EMBL" id="FN668638">
    <property type="protein sequence ID" value="CBK19752.2"/>
    <property type="molecule type" value="Genomic_DNA"/>
</dbReference>
<dbReference type="FunCoup" id="D8LVB3">
    <property type="interactions" value="284"/>
</dbReference>
<dbReference type="PANTHER" id="PTHR10682">
    <property type="entry name" value="POLY A POLYMERASE"/>
    <property type="match status" value="1"/>
</dbReference>
<dbReference type="EC" id="2.7.7.19" evidence="3"/>
<dbReference type="AlphaFoldDB" id="D8LVB3"/>
<dbReference type="InterPro" id="IPR007012">
    <property type="entry name" value="PolA_pol_cen_dom"/>
</dbReference>
<dbReference type="GO" id="GO:0005634">
    <property type="term" value="C:nucleus"/>
    <property type="evidence" value="ECO:0007669"/>
    <property type="project" value="UniProtKB-SubCell"/>
</dbReference>
<dbReference type="InterPro" id="IPR007010">
    <property type="entry name" value="PolA_pol_RNA-bd_dom"/>
</dbReference>
<keyword evidence="6" id="KW-0547">Nucleotide-binding</keyword>